<name>A0ABU8JDT7_9GAMM</name>
<dbReference type="InterPro" id="IPR036388">
    <property type="entry name" value="WH-like_DNA-bd_sf"/>
</dbReference>
<evidence type="ECO:0000259" key="4">
    <source>
        <dbReference type="PROSITE" id="PS51118"/>
    </source>
</evidence>
<keyword evidence="2" id="KW-0238">DNA-binding</keyword>
<keyword evidence="3" id="KW-0804">Transcription</keyword>
<sequence>MARPRSKLFACPVDVALSVIQGKWKPAILWSLAGGARRFRDFQAALPQVAHKVLSEQLRQLERDGVILRREREGADGGPDYVLTDFGRSLRPALNALARWGKAHHRKLGAQYVLGNAGDLGRDGTDGGAAKLPV</sequence>
<dbReference type="PROSITE" id="PS51118">
    <property type="entry name" value="HTH_HXLR"/>
    <property type="match status" value="1"/>
</dbReference>
<dbReference type="InterPro" id="IPR002577">
    <property type="entry name" value="HTH_HxlR"/>
</dbReference>
<dbReference type="PANTHER" id="PTHR33204">
    <property type="entry name" value="TRANSCRIPTIONAL REGULATOR, MARR FAMILY"/>
    <property type="match status" value="1"/>
</dbReference>
<protein>
    <submittedName>
        <fullName evidence="5">Helix-turn-helix domain-containing protein</fullName>
    </submittedName>
</protein>
<organism evidence="5 6">
    <name type="scientific">Fulvimonas yonginensis</name>
    <dbReference type="NCBI Taxonomy" id="1495200"/>
    <lineage>
        <taxon>Bacteria</taxon>
        <taxon>Pseudomonadati</taxon>
        <taxon>Pseudomonadota</taxon>
        <taxon>Gammaproteobacteria</taxon>
        <taxon>Lysobacterales</taxon>
        <taxon>Rhodanobacteraceae</taxon>
        <taxon>Fulvimonas</taxon>
    </lineage>
</organism>
<dbReference type="Pfam" id="PF01638">
    <property type="entry name" value="HxlR"/>
    <property type="match status" value="1"/>
</dbReference>
<dbReference type="Proteomes" id="UP001381174">
    <property type="component" value="Unassembled WGS sequence"/>
</dbReference>
<evidence type="ECO:0000256" key="2">
    <source>
        <dbReference type="ARBA" id="ARBA00023125"/>
    </source>
</evidence>
<gene>
    <name evidence="5" type="ORF">WAT24_10630</name>
</gene>
<proteinExistence type="predicted"/>
<dbReference type="SUPFAM" id="SSF46785">
    <property type="entry name" value="Winged helix' DNA-binding domain"/>
    <property type="match status" value="1"/>
</dbReference>
<accession>A0ABU8JDT7</accession>
<keyword evidence="1" id="KW-0805">Transcription regulation</keyword>
<evidence type="ECO:0000256" key="1">
    <source>
        <dbReference type="ARBA" id="ARBA00023015"/>
    </source>
</evidence>
<reference evidence="5 6" key="1">
    <citation type="journal article" date="2014" name="Int. J. Syst. Evol. Microbiol.">
        <title>Fulvimonas yonginensis sp. nov., isolated from greenhouse soil, and emended description of the genus Fulvimonas.</title>
        <authorList>
            <person name="Ahn J.H."/>
            <person name="Kim S.J."/>
            <person name="Weon H.Y."/>
            <person name="Hong S.B."/>
            <person name="Seok S.J."/>
            <person name="Kwon S.W."/>
        </authorList>
    </citation>
    <scope>NUCLEOTIDE SEQUENCE [LARGE SCALE GENOMIC DNA]</scope>
    <source>
        <strain evidence="5 6">KACC 16952</strain>
    </source>
</reference>
<evidence type="ECO:0000313" key="6">
    <source>
        <dbReference type="Proteomes" id="UP001381174"/>
    </source>
</evidence>
<dbReference type="EMBL" id="JBBBNY010000007">
    <property type="protein sequence ID" value="MEI7037212.1"/>
    <property type="molecule type" value="Genomic_DNA"/>
</dbReference>
<dbReference type="InterPro" id="IPR036390">
    <property type="entry name" value="WH_DNA-bd_sf"/>
</dbReference>
<dbReference type="PANTHER" id="PTHR33204:SF29">
    <property type="entry name" value="TRANSCRIPTIONAL REGULATOR"/>
    <property type="match status" value="1"/>
</dbReference>
<evidence type="ECO:0000313" key="5">
    <source>
        <dbReference type="EMBL" id="MEI7037212.1"/>
    </source>
</evidence>
<evidence type="ECO:0000256" key="3">
    <source>
        <dbReference type="ARBA" id="ARBA00023163"/>
    </source>
</evidence>
<dbReference type="RefSeq" id="WP_336807844.1">
    <property type="nucleotide sequence ID" value="NZ_JBBBNY010000007.1"/>
</dbReference>
<keyword evidence="6" id="KW-1185">Reference proteome</keyword>
<dbReference type="Gene3D" id="1.10.10.10">
    <property type="entry name" value="Winged helix-like DNA-binding domain superfamily/Winged helix DNA-binding domain"/>
    <property type="match status" value="1"/>
</dbReference>
<comment type="caution">
    <text evidence="5">The sequence shown here is derived from an EMBL/GenBank/DDBJ whole genome shotgun (WGS) entry which is preliminary data.</text>
</comment>
<feature type="domain" description="HTH hxlR-type" evidence="4">
    <location>
        <begin position="11"/>
        <end position="109"/>
    </location>
</feature>